<protein>
    <submittedName>
        <fullName evidence="2">Uncharacterized protein</fullName>
    </submittedName>
</protein>
<evidence type="ECO:0000256" key="1">
    <source>
        <dbReference type="SAM" id="MobiDB-lite"/>
    </source>
</evidence>
<dbReference type="EMBL" id="JBBPBM010000019">
    <property type="protein sequence ID" value="KAK8554321.1"/>
    <property type="molecule type" value="Genomic_DNA"/>
</dbReference>
<accession>A0ABR2E8I7</accession>
<feature type="region of interest" description="Disordered" evidence="1">
    <location>
        <begin position="1"/>
        <end position="93"/>
    </location>
</feature>
<organism evidence="2 3">
    <name type="scientific">Hibiscus sabdariffa</name>
    <name type="common">roselle</name>
    <dbReference type="NCBI Taxonomy" id="183260"/>
    <lineage>
        <taxon>Eukaryota</taxon>
        <taxon>Viridiplantae</taxon>
        <taxon>Streptophyta</taxon>
        <taxon>Embryophyta</taxon>
        <taxon>Tracheophyta</taxon>
        <taxon>Spermatophyta</taxon>
        <taxon>Magnoliopsida</taxon>
        <taxon>eudicotyledons</taxon>
        <taxon>Gunneridae</taxon>
        <taxon>Pentapetalae</taxon>
        <taxon>rosids</taxon>
        <taxon>malvids</taxon>
        <taxon>Malvales</taxon>
        <taxon>Malvaceae</taxon>
        <taxon>Malvoideae</taxon>
        <taxon>Hibiscus</taxon>
    </lineage>
</organism>
<sequence length="102" mass="11361">MKSQNSVRANKRLRVDHRPSAPLMKGRYSGPRSTVIQQPAQSGHISRPLNTTSSASRTTSVASTGRKGQEMQNPVNNHFQRRHPSGQCWKQSGTCFCNARNK</sequence>
<feature type="compositionally biased region" description="Low complexity" evidence="1">
    <location>
        <begin position="51"/>
        <end position="64"/>
    </location>
</feature>
<evidence type="ECO:0000313" key="3">
    <source>
        <dbReference type="Proteomes" id="UP001472677"/>
    </source>
</evidence>
<comment type="caution">
    <text evidence="2">The sequence shown here is derived from an EMBL/GenBank/DDBJ whole genome shotgun (WGS) entry which is preliminary data.</text>
</comment>
<name>A0ABR2E8I7_9ROSI</name>
<evidence type="ECO:0000313" key="2">
    <source>
        <dbReference type="EMBL" id="KAK8554321.1"/>
    </source>
</evidence>
<proteinExistence type="predicted"/>
<keyword evidence="3" id="KW-1185">Reference proteome</keyword>
<feature type="compositionally biased region" description="Polar residues" evidence="1">
    <location>
        <begin position="31"/>
        <end position="50"/>
    </location>
</feature>
<dbReference type="Proteomes" id="UP001472677">
    <property type="component" value="Unassembled WGS sequence"/>
</dbReference>
<reference evidence="2 3" key="1">
    <citation type="journal article" date="2024" name="G3 (Bethesda)">
        <title>Genome assembly of Hibiscus sabdariffa L. provides insights into metabolisms of medicinal natural products.</title>
        <authorList>
            <person name="Kim T."/>
        </authorList>
    </citation>
    <scope>NUCLEOTIDE SEQUENCE [LARGE SCALE GENOMIC DNA]</scope>
    <source>
        <strain evidence="2">TK-2024</strain>
        <tissue evidence="2">Old leaves</tissue>
    </source>
</reference>
<gene>
    <name evidence="2" type="ORF">V6N12_031285</name>
</gene>